<reference evidence="7" key="1">
    <citation type="submission" date="2025-08" db="UniProtKB">
        <authorList>
            <consortium name="RefSeq"/>
        </authorList>
    </citation>
    <scope>IDENTIFICATION</scope>
    <source>
        <tissue evidence="7">Testes</tissue>
    </source>
</reference>
<evidence type="ECO:0000256" key="4">
    <source>
        <dbReference type="SAM" id="MobiDB-lite"/>
    </source>
</evidence>
<dbReference type="InterPro" id="IPR038108">
    <property type="entry name" value="RPN13_DEUBAD_sf"/>
</dbReference>
<keyword evidence="3" id="KW-0539">Nucleus</keyword>
<comment type="subcellular location">
    <subcellularLocation>
        <location evidence="1">Nucleus</location>
    </subcellularLocation>
</comment>
<dbReference type="Pfam" id="PF16550">
    <property type="entry name" value="RPN13_C"/>
    <property type="match status" value="1"/>
</dbReference>
<dbReference type="PANTHER" id="PTHR12225">
    <property type="entry name" value="ADHESION REGULATING MOLECULE 1 110 KDA CELL MEMBRANE GLYCOPROTEIN"/>
    <property type="match status" value="1"/>
</dbReference>
<feature type="compositionally biased region" description="Basic and acidic residues" evidence="4">
    <location>
        <begin position="298"/>
        <end position="314"/>
    </location>
</feature>
<evidence type="ECO:0000256" key="3">
    <source>
        <dbReference type="ARBA" id="ARBA00023242"/>
    </source>
</evidence>
<dbReference type="InterPro" id="IPR044867">
    <property type="entry name" value="DEUBAD_dom"/>
</dbReference>
<evidence type="ECO:0000259" key="5">
    <source>
        <dbReference type="PROSITE" id="PS51916"/>
    </source>
</evidence>
<evidence type="ECO:0000313" key="7">
    <source>
        <dbReference type="RefSeq" id="XP_006818353.1"/>
    </source>
</evidence>
<dbReference type="GeneID" id="100374175"/>
<organism evidence="6 7">
    <name type="scientific">Saccoglossus kowalevskii</name>
    <name type="common">Acorn worm</name>
    <dbReference type="NCBI Taxonomy" id="10224"/>
    <lineage>
        <taxon>Eukaryota</taxon>
        <taxon>Metazoa</taxon>
        <taxon>Hemichordata</taxon>
        <taxon>Enteropneusta</taxon>
        <taxon>Harrimaniidae</taxon>
        <taxon>Saccoglossus</taxon>
    </lineage>
</organism>
<feature type="region of interest" description="Disordered" evidence="4">
    <location>
        <begin position="32"/>
        <end position="65"/>
    </location>
</feature>
<sequence length="323" mass="33635">MRTSFRLQFKDKYFSGCKEGKTDKDEENCKKLNEFLNNPPPPGSSGGNRSSGLPSELAAMGGEGGLGGMLGNMDQQQLMQLLGGRGLSALGGLGALIGEGRPNSAQSSTSSTPSRTQSALGQTRASGGTTTAASSSVGAGTSGNDKPASQRPSTAAAALPTQTPKQPIQLSDLQSILGSMNLPAGQSNQSEQRQSLSIDLSQAISADVMAPILTNSEIQKQLMEHLPVGESLPRDPEQLSSTLQSPQFQQAMSLFGMALQSGQLGPLMGQFGLNAQAIDAANKGDLEGFARAMQTVKPADKKDKESSDKGKNEKDDDESMSVD</sequence>
<feature type="region of interest" description="Disordered" evidence="4">
    <location>
        <begin position="289"/>
        <end position="323"/>
    </location>
</feature>
<evidence type="ECO:0000256" key="2">
    <source>
        <dbReference type="ARBA" id="ARBA00009216"/>
    </source>
</evidence>
<proteinExistence type="inferred from homology"/>
<accession>A0ABM0MEB2</accession>
<dbReference type="Gene3D" id="1.10.2020.20">
    <property type="match status" value="1"/>
</dbReference>
<protein>
    <submittedName>
        <fullName evidence="7">Proteasomal ubiquitin receptor ADRM1-like</fullName>
    </submittedName>
</protein>
<dbReference type="PANTHER" id="PTHR12225:SF0">
    <property type="entry name" value="PROTEASOMAL UBIQUITIN RECEPTOR ADRM1"/>
    <property type="match status" value="1"/>
</dbReference>
<keyword evidence="6" id="KW-1185">Reference proteome</keyword>
<evidence type="ECO:0000256" key="1">
    <source>
        <dbReference type="ARBA" id="ARBA00004123"/>
    </source>
</evidence>
<comment type="similarity">
    <text evidence="2">Belongs to the ADRM1 family.</text>
</comment>
<feature type="region of interest" description="Disordered" evidence="4">
    <location>
        <begin position="91"/>
        <end position="167"/>
    </location>
</feature>
<dbReference type="PROSITE" id="PS51916">
    <property type="entry name" value="DEUBAD"/>
    <property type="match status" value="1"/>
</dbReference>
<dbReference type="InterPro" id="IPR006773">
    <property type="entry name" value="Rpn13/ADRM1"/>
</dbReference>
<dbReference type="InterPro" id="IPR032368">
    <property type="entry name" value="RPN13_DEUBAD"/>
</dbReference>
<name>A0ABM0MEB2_SACKO</name>
<dbReference type="RefSeq" id="XP_006818353.1">
    <property type="nucleotide sequence ID" value="XM_006818290.1"/>
</dbReference>
<feature type="compositionally biased region" description="Low complexity" evidence="4">
    <location>
        <begin position="98"/>
        <end position="143"/>
    </location>
</feature>
<dbReference type="Proteomes" id="UP000694865">
    <property type="component" value="Unplaced"/>
</dbReference>
<gene>
    <name evidence="7" type="primary">LOC100374175</name>
</gene>
<feature type="domain" description="DEUBAD" evidence="5">
    <location>
        <begin position="191"/>
        <end position="303"/>
    </location>
</feature>
<evidence type="ECO:0000313" key="6">
    <source>
        <dbReference type="Proteomes" id="UP000694865"/>
    </source>
</evidence>
<feature type="region of interest" description="Disordered" evidence="4">
    <location>
        <begin position="224"/>
        <end position="245"/>
    </location>
</feature>